<reference evidence="3 4" key="1">
    <citation type="submission" date="2017-04" db="EMBL/GenBank/DDBJ databases">
        <authorList>
            <person name="Afonso C.L."/>
            <person name="Miller P.J."/>
            <person name="Scott M.A."/>
            <person name="Spackman E."/>
            <person name="Goraichik I."/>
            <person name="Dimitrov K.M."/>
            <person name="Suarez D.L."/>
            <person name="Swayne D.E."/>
        </authorList>
    </citation>
    <scope>NUCLEOTIDE SEQUENCE [LARGE SCALE GENOMIC DNA]</scope>
</reference>
<feature type="signal peptide" evidence="2">
    <location>
        <begin position="1"/>
        <end position="20"/>
    </location>
</feature>
<organism evidence="3 4">
    <name type="scientific">Maudiozyma saulgeensis</name>
    <dbReference type="NCBI Taxonomy" id="1789683"/>
    <lineage>
        <taxon>Eukaryota</taxon>
        <taxon>Fungi</taxon>
        <taxon>Dikarya</taxon>
        <taxon>Ascomycota</taxon>
        <taxon>Saccharomycotina</taxon>
        <taxon>Saccharomycetes</taxon>
        <taxon>Saccharomycetales</taxon>
        <taxon>Saccharomycetaceae</taxon>
        <taxon>Maudiozyma</taxon>
    </lineage>
</organism>
<protein>
    <submittedName>
        <fullName evidence="3">Similar to Saccharomyces cerevisiae YKL096W CWP1 Cell wall mannoprotein that localizes specifically to birth scars of daughter cells</fullName>
    </submittedName>
</protein>
<evidence type="ECO:0000256" key="2">
    <source>
        <dbReference type="SAM" id="SignalP"/>
    </source>
</evidence>
<accession>A0A1X7R483</accession>
<feature type="compositionally biased region" description="Low complexity" evidence="1">
    <location>
        <begin position="155"/>
        <end position="206"/>
    </location>
</feature>
<keyword evidence="2" id="KW-0732">Signal</keyword>
<keyword evidence="4" id="KW-1185">Reference proteome</keyword>
<dbReference type="OrthoDB" id="5415592at2759"/>
<evidence type="ECO:0000313" key="4">
    <source>
        <dbReference type="Proteomes" id="UP000196158"/>
    </source>
</evidence>
<proteinExistence type="predicted"/>
<sequence>MNYFTVALPVVLASLQSVLADTPEFAIVNSNNGGDLQGYQVYLDNGMLKMTTASEEGYESITDAGKLKLSDGTYAVSLTDGSFVTGTESLGTAGWSVQDGKLYFKGSETFYGVRGSGNGTNATYTFATSQGSDGKAVIFDVMSHTSDPIVNFPDNSTSSSNSSSVSSGTYTNSTTGTTSSNSTTSSNATTSASHNSTSSSASSRSSGAAAVNVPAYGILAALALLM</sequence>
<evidence type="ECO:0000313" key="3">
    <source>
        <dbReference type="EMBL" id="SMN20046.1"/>
    </source>
</evidence>
<dbReference type="Proteomes" id="UP000196158">
    <property type="component" value="Unassembled WGS sequence"/>
</dbReference>
<evidence type="ECO:0000256" key="1">
    <source>
        <dbReference type="SAM" id="MobiDB-lite"/>
    </source>
</evidence>
<feature type="region of interest" description="Disordered" evidence="1">
    <location>
        <begin position="151"/>
        <end position="206"/>
    </location>
</feature>
<name>A0A1X7R483_9SACH</name>
<dbReference type="EMBL" id="FXLY01000004">
    <property type="protein sequence ID" value="SMN20046.1"/>
    <property type="molecule type" value="Genomic_DNA"/>
</dbReference>
<dbReference type="AlphaFoldDB" id="A0A1X7R483"/>
<feature type="chain" id="PRO_5012914335" evidence="2">
    <location>
        <begin position="21"/>
        <end position="226"/>
    </location>
</feature>
<gene>
    <name evidence="3" type="ORF">KASA_0O06941G</name>
</gene>